<dbReference type="NCBIfam" id="TIGR02523">
    <property type="entry name" value="type_IV_pilV"/>
    <property type="match status" value="1"/>
</dbReference>
<name>A0ABM8W8N2_9BURK</name>
<dbReference type="InterPro" id="IPR054402">
    <property type="entry name" value="Tt1218-like_dom"/>
</dbReference>
<accession>A0ABM8W8N2</accession>
<evidence type="ECO:0000313" key="3">
    <source>
        <dbReference type="EMBL" id="CAG9163585.1"/>
    </source>
</evidence>
<keyword evidence="1" id="KW-1133">Transmembrane helix</keyword>
<dbReference type="EMBL" id="CAJZAF010000001">
    <property type="protein sequence ID" value="CAG9163585.1"/>
    <property type="molecule type" value="Genomic_DNA"/>
</dbReference>
<dbReference type="InterPro" id="IPR013362">
    <property type="entry name" value="Pilus_4_PilV"/>
</dbReference>
<keyword evidence="1" id="KW-0812">Transmembrane</keyword>
<gene>
    <name evidence="3" type="ORF">LMG23994_00172</name>
</gene>
<feature type="domain" description="Type IV pilin Tt1218-like" evidence="2">
    <location>
        <begin position="40"/>
        <end position="81"/>
    </location>
</feature>
<evidence type="ECO:0000256" key="1">
    <source>
        <dbReference type="SAM" id="Phobius"/>
    </source>
</evidence>
<reference evidence="3 4" key="1">
    <citation type="submission" date="2021-08" db="EMBL/GenBank/DDBJ databases">
        <authorList>
            <person name="Peeters C."/>
        </authorList>
    </citation>
    <scope>NUCLEOTIDE SEQUENCE [LARGE SCALE GENOMIC DNA]</scope>
    <source>
        <strain evidence="3 4">LMG 23994</strain>
    </source>
</reference>
<feature type="transmembrane region" description="Helical" evidence="1">
    <location>
        <begin position="20"/>
        <end position="40"/>
    </location>
</feature>
<keyword evidence="4" id="KW-1185">Reference proteome</keyword>
<protein>
    <recommendedName>
        <fullName evidence="2">Type IV pilin Tt1218-like domain-containing protein</fullName>
    </recommendedName>
</protein>
<organism evidence="3 4">
    <name type="scientific">Cupriavidus pinatubonensis</name>
    <dbReference type="NCBI Taxonomy" id="248026"/>
    <lineage>
        <taxon>Bacteria</taxon>
        <taxon>Pseudomonadati</taxon>
        <taxon>Pseudomonadota</taxon>
        <taxon>Betaproteobacteria</taxon>
        <taxon>Burkholderiales</taxon>
        <taxon>Burkholderiaceae</taxon>
        <taxon>Cupriavidus</taxon>
    </lineage>
</organism>
<proteinExistence type="predicted"/>
<comment type="caution">
    <text evidence="3">The sequence shown here is derived from an EMBL/GenBank/DDBJ whole genome shotgun (WGS) entry which is preliminary data.</text>
</comment>
<dbReference type="Proteomes" id="UP000701702">
    <property type="component" value="Unassembled WGS sequence"/>
</dbReference>
<evidence type="ECO:0000259" key="2">
    <source>
        <dbReference type="Pfam" id="PF22150"/>
    </source>
</evidence>
<dbReference type="Pfam" id="PF22150">
    <property type="entry name" value="Tt1218-like"/>
    <property type="match status" value="1"/>
</dbReference>
<evidence type="ECO:0000313" key="4">
    <source>
        <dbReference type="Proteomes" id="UP000701702"/>
    </source>
</evidence>
<sequence length="195" mass="19998">MRCSTPIRQSAGGFGLIEALVTLIVLLLGLLGLVTLMLASQRAESESYQRAQALILLQDMVQRINANRSAAGCYAITTDTANGVPYLGTGAGTLPACSLGTVQAYTLANNDLAAWNNLLAGAAEASGTSNVGAMTGARGCISFNAVSGIYVVSVAWQGKNKTVAPVAGLTCGSGLYGNETQRRVVSATLQIANLN</sequence>
<keyword evidence="1" id="KW-0472">Membrane</keyword>
<dbReference type="RefSeq" id="WP_223998876.1">
    <property type="nucleotide sequence ID" value="NZ_CAJZAF010000001.1"/>
</dbReference>